<dbReference type="EMBL" id="BGPR01000090">
    <property type="protein sequence ID" value="GBL92986.1"/>
    <property type="molecule type" value="Genomic_DNA"/>
</dbReference>
<feature type="region of interest" description="Disordered" evidence="1">
    <location>
        <begin position="78"/>
        <end position="101"/>
    </location>
</feature>
<evidence type="ECO:0000313" key="3">
    <source>
        <dbReference type="Proteomes" id="UP000499080"/>
    </source>
</evidence>
<comment type="caution">
    <text evidence="2">The sequence shown here is derived from an EMBL/GenBank/DDBJ whole genome shotgun (WGS) entry which is preliminary data.</text>
</comment>
<dbReference type="Proteomes" id="UP000499080">
    <property type="component" value="Unassembled WGS sequence"/>
</dbReference>
<feature type="compositionally biased region" description="Polar residues" evidence="1">
    <location>
        <begin position="91"/>
        <end position="101"/>
    </location>
</feature>
<dbReference type="AlphaFoldDB" id="A0A4Y2BNY7"/>
<reference evidence="2 3" key="1">
    <citation type="journal article" date="2019" name="Sci. Rep.">
        <title>Orb-weaving spider Araneus ventricosus genome elucidates the spidroin gene catalogue.</title>
        <authorList>
            <person name="Kono N."/>
            <person name="Nakamura H."/>
            <person name="Ohtoshi R."/>
            <person name="Moran D.A.P."/>
            <person name="Shinohara A."/>
            <person name="Yoshida Y."/>
            <person name="Fujiwara M."/>
            <person name="Mori M."/>
            <person name="Tomita M."/>
            <person name="Arakawa K."/>
        </authorList>
    </citation>
    <scope>NUCLEOTIDE SEQUENCE [LARGE SCALE GENOMIC DNA]</scope>
</reference>
<proteinExistence type="predicted"/>
<protein>
    <submittedName>
        <fullName evidence="2">Uncharacterized protein</fullName>
    </submittedName>
</protein>
<name>A0A4Y2BNY7_ARAVE</name>
<sequence>MSSRKRKKHVVLPSLGKGHNHLGKTDPLPEGAFRSMGARCPVGVLIAASVCNIKPLAILFQEKDTGPLSISVYKGATTRQSGNLARPPPSKTINNSRNVQRATEDLSSNSFLFTQQIVPI</sequence>
<accession>A0A4Y2BNY7</accession>
<evidence type="ECO:0000313" key="2">
    <source>
        <dbReference type="EMBL" id="GBL92986.1"/>
    </source>
</evidence>
<keyword evidence="3" id="KW-1185">Reference proteome</keyword>
<organism evidence="2 3">
    <name type="scientific">Araneus ventricosus</name>
    <name type="common">Orbweaver spider</name>
    <name type="synonym">Epeira ventricosa</name>
    <dbReference type="NCBI Taxonomy" id="182803"/>
    <lineage>
        <taxon>Eukaryota</taxon>
        <taxon>Metazoa</taxon>
        <taxon>Ecdysozoa</taxon>
        <taxon>Arthropoda</taxon>
        <taxon>Chelicerata</taxon>
        <taxon>Arachnida</taxon>
        <taxon>Araneae</taxon>
        <taxon>Araneomorphae</taxon>
        <taxon>Entelegynae</taxon>
        <taxon>Araneoidea</taxon>
        <taxon>Araneidae</taxon>
        <taxon>Araneus</taxon>
    </lineage>
</organism>
<evidence type="ECO:0000256" key="1">
    <source>
        <dbReference type="SAM" id="MobiDB-lite"/>
    </source>
</evidence>
<gene>
    <name evidence="2" type="ORF">AVEN_54625_1</name>
</gene>